<sequence length="177" mass="19156">MKIRRIVTAETKSGVEVQVTDLLETTSANIPTDIWGFDQLPNLPLAAEQVLGEYRQKGLFGPKGALRVDIQSLPPETGNQAPDLGPLLAKLDLGTGHNMTPGKSGGGMHRTDSIDLVVVISGEGEMAYPDEHGQLKEIHLKPGDFIVQNGTFHEWRNRSGAHFVVLIVTLGAERKAT</sequence>
<dbReference type="PANTHER" id="PTHR36156">
    <property type="entry name" value="SLR2101 PROTEIN"/>
    <property type="match status" value="1"/>
</dbReference>
<dbReference type="AlphaFoldDB" id="A0A4P9Z6D5"/>
<dbReference type="OrthoDB" id="5840532at2759"/>
<gene>
    <name evidence="2" type="ORF">SYNPS1DRAFT_20458</name>
</gene>
<dbReference type="InterPro" id="IPR047142">
    <property type="entry name" value="OryJ/VirC-like"/>
</dbReference>
<dbReference type="SUPFAM" id="SSF51182">
    <property type="entry name" value="RmlC-like cupins"/>
    <property type="match status" value="1"/>
</dbReference>
<feature type="domain" description="Cupin type-2" evidence="1">
    <location>
        <begin position="99"/>
        <end position="168"/>
    </location>
</feature>
<name>A0A4P9Z6D5_9FUNG</name>
<organism evidence="2 3">
    <name type="scientific">Syncephalis pseudoplumigaleata</name>
    <dbReference type="NCBI Taxonomy" id="1712513"/>
    <lineage>
        <taxon>Eukaryota</taxon>
        <taxon>Fungi</taxon>
        <taxon>Fungi incertae sedis</taxon>
        <taxon>Zoopagomycota</taxon>
        <taxon>Zoopagomycotina</taxon>
        <taxon>Zoopagomycetes</taxon>
        <taxon>Zoopagales</taxon>
        <taxon>Piptocephalidaceae</taxon>
        <taxon>Syncephalis</taxon>
    </lineage>
</organism>
<reference evidence="3" key="1">
    <citation type="journal article" date="2018" name="Nat. Microbiol.">
        <title>Leveraging single-cell genomics to expand the fungal tree of life.</title>
        <authorList>
            <person name="Ahrendt S.R."/>
            <person name="Quandt C.A."/>
            <person name="Ciobanu D."/>
            <person name="Clum A."/>
            <person name="Salamov A."/>
            <person name="Andreopoulos B."/>
            <person name="Cheng J.F."/>
            <person name="Woyke T."/>
            <person name="Pelin A."/>
            <person name="Henrissat B."/>
            <person name="Reynolds N.K."/>
            <person name="Benny G.L."/>
            <person name="Smith M.E."/>
            <person name="James T.Y."/>
            <person name="Grigoriev I.V."/>
        </authorList>
    </citation>
    <scope>NUCLEOTIDE SEQUENCE [LARGE SCALE GENOMIC DNA]</scope>
    <source>
        <strain evidence="3">Benny S71-1</strain>
    </source>
</reference>
<evidence type="ECO:0000313" key="3">
    <source>
        <dbReference type="Proteomes" id="UP000278143"/>
    </source>
</evidence>
<evidence type="ECO:0000259" key="1">
    <source>
        <dbReference type="Pfam" id="PF07883"/>
    </source>
</evidence>
<dbReference type="Gene3D" id="2.60.120.10">
    <property type="entry name" value="Jelly Rolls"/>
    <property type="match status" value="1"/>
</dbReference>
<dbReference type="PANTHER" id="PTHR36156:SF2">
    <property type="entry name" value="CUPIN TYPE-2 DOMAIN-CONTAINING PROTEIN"/>
    <property type="match status" value="1"/>
</dbReference>
<dbReference type="InterPro" id="IPR014710">
    <property type="entry name" value="RmlC-like_jellyroll"/>
</dbReference>
<protein>
    <recommendedName>
        <fullName evidence="1">Cupin type-2 domain-containing protein</fullName>
    </recommendedName>
</protein>
<dbReference type="Pfam" id="PF07883">
    <property type="entry name" value="Cupin_2"/>
    <property type="match status" value="1"/>
</dbReference>
<dbReference type="InterPro" id="IPR013096">
    <property type="entry name" value="Cupin_2"/>
</dbReference>
<accession>A0A4P9Z6D5</accession>
<keyword evidence="3" id="KW-1185">Reference proteome</keyword>
<evidence type="ECO:0000313" key="2">
    <source>
        <dbReference type="EMBL" id="RKP28213.1"/>
    </source>
</evidence>
<proteinExistence type="predicted"/>
<dbReference type="Proteomes" id="UP000278143">
    <property type="component" value="Unassembled WGS sequence"/>
</dbReference>
<dbReference type="InterPro" id="IPR011051">
    <property type="entry name" value="RmlC_Cupin_sf"/>
</dbReference>
<dbReference type="EMBL" id="KZ989111">
    <property type="protein sequence ID" value="RKP28213.1"/>
    <property type="molecule type" value="Genomic_DNA"/>
</dbReference>